<evidence type="ECO:0000256" key="2">
    <source>
        <dbReference type="SAM" id="MobiDB-lite"/>
    </source>
</evidence>
<evidence type="ECO:0000256" key="3">
    <source>
        <dbReference type="SAM" id="SignalP"/>
    </source>
</evidence>
<dbReference type="Proteomes" id="UP000252355">
    <property type="component" value="Unassembled WGS sequence"/>
</dbReference>
<protein>
    <recommendedName>
        <fullName evidence="6">Tetratricopeptide repeat protein</fullName>
    </recommendedName>
</protein>
<feature type="repeat" description="TPR" evidence="1">
    <location>
        <begin position="30"/>
        <end position="63"/>
    </location>
</feature>
<proteinExistence type="predicted"/>
<organism evidence="4 5">
    <name type="scientific">Candidatus Ozemobacter sibiricus</name>
    <dbReference type="NCBI Taxonomy" id="2268124"/>
    <lineage>
        <taxon>Bacteria</taxon>
        <taxon>Candidatus Ozemobacteria</taxon>
        <taxon>Candidatus Ozemobacterales</taxon>
        <taxon>Candidatus Ozemobacteraceae</taxon>
        <taxon>Candidatus Ozemobacter</taxon>
    </lineage>
</organism>
<evidence type="ECO:0000256" key="1">
    <source>
        <dbReference type="PROSITE-ProRule" id="PRU00339"/>
    </source>
</evidence>
<feature type="compositionally biased region" description="Basic and acidic residues" evidence="2">
    <location>
        <begin position="320"/>
        <end position="341"/>
    </location>
</feature>
<evidence type="ECO:0000313" key="5">
    <source>
        <dbReference type="Proteomes" id="UP000252355"/>
    </source>
</evidence>
<accession>A0A367ZUJ2</accession>
<dbReference type="PROSITE" id="PS50005">
    <property type="entry name" value="TPR"/>
    <property type="match status" value="1"/>
</dbReference>
<name>A0A367ZUJ2_9BACT</name>
<dbReference type="EMBL" id="QOQW01000001">
    <property type="protein sequence ID" value="RCK81798.1"/>
    <property type="molecule type" value="Genomic_DNA"/>
</dbReference>
<feature type="signal peptide" evidence="3">
    <location>
        <begin position="1"/>
        <end position="20"/>
    </location>
</feature>
<feature type="chain" id="PRO_5016752348" description="Tetratricopeptide repeat protein" evidence="3">
    <location>
        <begin position="21"/>
        <end position="341"/>
    </location>
</feature>
<comment type="caution">
    <text evidence="4">The sequence shown here is derived from an EMBL/GenBank/DDBJ whole genome shotgun (WGS) entry which is preliminary data.</text>
</comment>
<sequence length="341" mass="39363">MKKMLACGMVVLFLGWPCWLAEGAGLNPEAAALYSQAEAAYKAKDLDKAAATLLEALKKEPDNAVFRYILGKVLMEKGDFLGARENFEIVARSRPNAEKGPEYNEKLKNYKKKIKTLQDSFNDEGQKKFDIYLKNQDSKQKIQLAVTLYQAFRLNPPLRYKNYEELKKATEIYEEALQKCFQGQDWKKQPMLQLAFLYEIANKKDKAAEVYMRALDYVEDPNEEFVITHKFDYLNRSNKEKLLDTIEAGEFSQKDLEELMGSGSEKISDEDRQKVEDMIAEARAKLENASTEEEREQVLEEIKASIIEKQKRGELPGQDKLNEKLKKEGKTMEEYMKEKGL</sequence>
<gene>
    <name evidence="4" type="ORF">OZSIB_0932</name>
</gene>
<dbReference type="Gene3D" id="1.25.40.10">
    <property type="entry name" value="Tetratricopeptide repeat domain"/>
    <property type="match status" value="1"/>
</dbReference>
<dbReference type="SMART" id="SM00028">
    <property type="entry name" value="TPR"/>
    <property type="match status" value="3"/>
</dbReference>
<dbReference type="SUPFAM" id="SSF48452">
    <property type="entry name" value="TPR-like"/>
    <property type="match status" value="1"/>
</dbReference>
<evidence type="ECO:0008006" key="6">
    <source>
        <dbReference type="Google" id="ProtNLM"/>
    </source>
</evidence>
<dbReference type="Pfam" id="PF13432">
    <property type="entry name" value="TPR_16"/>
    <property type="match status" value="1"/>
</dbReference>
<dbReference type="InterPro" id="IPR019734">
    <property type="entry name" value="TPR_rpt"/>
</dbReference>
<evidence type="ECO:0000313" key="4">
    <source>
        <dbReference type="EMBL" id="RCK81798.1"/>
    </source>
</evidence>
<keyword evidence="3" id="KW-0732">Signal</keyword>
<dbReference type="InterPro" id="IPR011990">
    <property type="entry name" value="TPR-like_helical_dom_sf"/>
</dbReference>
<dbReference type="AlphaFoldDB" id="A0A367ZUJ2"/>
<reference evidence="4 5" key="1">
    <citation type="submission" date="2018-05" db="EMBL/GenBank/DDBJ databases">
        <title>A metagenomic window into the 2 km-deep terrestrial subsurface aquifer revealed taxonomically and functionally diverse microbial community comprising novel uncultured bacterial lineages.</title>
        <authorList>
            <person name="Kadnikov V.V."/>
            <person name="Mardanov A.V."/>
            <person name="Beletsky A.V."/>
            <person name="Banks D."/>
            <person name="Pimenov N.V."/>
            <person name="Frank Y.A."/>
            <person name="Karnachuk O.V."/>
            <person name="Ravin N.V."/>
        </authorList>
    </citation>
    <scope>NUCLEOTIDE SEQUENCE [LARGE SCALE GENOMIC DNA]</scope>
    <source>
        <strain evidence="4">BY5</strain>
    </source>
</reference>
<keyword evidence="1" id="KW-0802">TPR repeat</keyword>
<feature type="region of interest" description="Disordered" evidence="2">
    <location>
        <begin position="310"/>
        <end position="341"/>
    </location>
</feature>